<dbReference type="Gene3D" id="2.60.120.380">
    <property type="match status" value="1"/>
</dbReference>
<evidence type="ECO:0000256" key="7">
    <source>
        <dbReference type="SAM" id="SignalP"/>
    </source>
</evidence>
<dbReference type="PIRSF" id="PIRSF036685">
    <property type="entry name" value="BacLeuNPeptidase"/>
    <property type="match status" value="1"/>
</dbReference>
<dbReference type="PANTHER" id="PTHR12147:SF56">
    <property type="entry name" value="AMINOPEPTIDASE YDR415C-RELATED"/>
    <property type="match status" value="1"/>
</dbReference>
<keyword evidence="4 7" id="KW-0732">Signal</keyword>
<evidence type="ECO:0000256" key="3">
    <source>
        <dbReference type="ARBA" id="ARBA00022723"/>
    </source>
</evidence>
<feature type="chain" id="PRO_5046005013" evidence="7">
    <location>
        <begin position="22"/>
        <end position="505"/>
    </location>
</feature>
<name>A0ABV6BHC1_9GAMM</name>
<feature type="domain" description="Peptidase C-terminal archaeal/bacterial" evidence="8">
    <location>
        <begin position="426"/>
        <end position="491"/>
    </location>
</feature>
<evidence type="ECO:0000259" key="8">
    <source>
        <dbReference type="Pfam" id="PF04151"/>
    </source>
</evidence>
<dbReference type="SUPFAM" id="SSF53187">
    <property type="entry name" value="Zn-dependent exopeptidases"/>
    <property type="match status" value="1"/>
</dbReference>
<dbReference type="Gene3D" id="3.40.630.10">
    <property type="entry name" value="Zn peptidases"/>
    <property type="match status" value="1"/>
</dbReference>
<keyword evidence="1" id="KW-0031">Aminopeptidase</keyword>
<organism evidence="10 11">
    <name type="scientific">Rheinheimera tilapiae</name>
    <dbReference type="NCBI Taxonomy" id="875043"/>
    <lineage>
        <taxon>Bacteria</taxon>
        <taxon>Pseudomonadati</taxon>
        <taxon>Pseudomonadota</taxon>
        <taxon>Gammaproteobacteria</taxon>
        <taxon>Chromatiales</taxon>
        <taxon>Chromatiaceae</taxon>
        <taxon>Rheinheimera</taxon>
    </lineage>
</organism>
<feature type="signal peptide" evidence="7">
    <location>
        <begin position="1"/>
        <end position="21"/>
    </location>
</feature>
<protein>
    <submittedName>
        <fullName evidence="10">M20/M25/M40 family metallo-hydrolase</fullName>
    </submittedName>
</protein>
<proteinExistence type="predicted"/>
<evidence type="ECO:0000256" key="2">
    <source>
        <dbReference type="ARBA" id="ARBA00022670"/>
    </source>
</evidence>
<accession>A0ABV6BHC1</accession>
<dbReference type="InterPro" id="IPR012189">
    <property type="entry name" value="Pept_M28E_Ap1"/>
</dbReference>
<dbReference type="Pfam" id="PF04151">
    <property type="entry name" value="PPC"/>
    <property type="match status" value="1"/>
</dbReference>
<keyword evidence="6" id="KW-0862">Zinc</keyword>
<evidence type="ECO:0000259" key="9">
    <source>
        <dbReference type="Pfam" id="PF04389"/>
    </source>
</evidence>
<evidence type="ECO:0000313" key="11">
    <source>
        <dbReference type="Proteomes" id="UP001589813"/>
    </source>
</evidence>
<comment type="caution">
    <text evidence="10">The sequence shown here is derived from an EMBL/GenBank/DDBJ whole genome shotgun (WGS) entry which is preliminary data.</text>
</comment>
<evidence type="ECO:0000256" key="6">
    <source>
        <dbReference type="ARBA" id="ARBA00022833"/>
    </source>
</evidence>
<dbReference type="InterPro" id="IPR007484">
    <property type="entry name" value="Peptidase_M28"/>
</dbReference>
<gene>
    <name evidence="10" type="ORF">ACFFJP_18385</name>
</gene>
<keyword evidence="3" id="KW-0479">Metal-binding</keyword>
<feature type="domain" description="Peptidase M28" evidence="9">
    <location>
        <begin position="189"/>
        <end position="385"/>
    </location>
</feature>
<evidence type="ECO:0000256" key="5">
    <source>
        <dbReference type="ARBA" id="ARBA00022801"/>
    </source>
</evidence>
<dbReference type="InterPro" id="IPR007280">
    <property type="entry name" value="Peptidase_C_arc/bac"/>
</dbReference>
<dbReference type="Proteomes" id="UP001589813">
    <property type="component" value="Unassembled WGS sequence"/>
</dbReference>
<keyword evidence="5" id="KW-0378">Hydrolase</keyword>
<dbReference type="Pfam" id="PF04389">
    <property type="entry name" value="Peptidase_M28"/>
    <property type="match status" value="1"/>
</dbReference>
<keyword evidence="2" id="KW-0645">Protease</keyword>
<dbReference type="RefSeq" id="WP_377247739.1">
    <property type="nucleotide sequence ID" value="NZ_JBHLXP010000005.1"/>
</dbReference>
<dbReference type="EMBL" id="JBHLXP010000005">
    <property type="protein sequence ID" value="MFC0050270.1"/>
    <property type="molecule type" value="Genomic_DNA"/>
</dbReference>
<dbReference type="InterPro" id="IPR045175">
    <property type="entry name" value="M28_fam"/>
</dbReference>
<evidence type="ECO:0000256" key="4">
    <source>
        <dbReference type="ARBA" id="ARBA00022729"/>
    </source>
</evidence>
<dbReference type="PANTHER" id="PTHR12147">
    <property type="entry name" value="METALLOPEPTIDASE M28 FAMILY MEMBER"/>
    <property type="match status" value="1"/>
</dbReference>
<evidence type="ECO:0000256" key="1">
    <source>
        <dbReference type="ARBA" id="ARBA00022438"/>
    </source>
</evidence>
<evidence type="ECO:0000313" key="10">
    <source>
        <dbReference type="EMBL" id="MFC0050270.1"/>
    </source>
</evidence>
<keyword evidence="11" id="KW-1185">Reference proteome</keyword>
<reference evidence="10 11" key="1">
    <citation type="submission" date="2024-09" db="EMBL/GenBank/DDBJ databases">
        <authorList>
            <person name="Sun Q."/>
            <person name="Mori K."/>
        </authorList>
    </citation>
    <scope>NUCLEOTIDE SEQUENCE [LARGE SCALE GENOMIC DNA]</scope>
    <source>
        <strain evidence="10 11">KCTC 23315</strain>
    </source>
</reference>
<sequence>MKKLPICGALSGALFCFALQAEPVWISIEPKVLQALPEIEVLQRQPITPALSVLQAGHQQPVLVQVDDADLVQLSAYIHEEQHRCGGYIAYDSLEQAITALTKPLLAASFTAPPLSQATLVNTHLPQLNQAGIAQFISDLSQYTNRYYTTSSGTQSADWIASQWQVLANGKTWMKVSRVSHSGYPQRSVLLEITGSEKPDEIVVLGGHLDSIVSGGTSETTRAPGADDDASGIATLTEIIRVLSSAGLRPKRTIRFYGYAAEEVGLRGSKDIATAASGSAQNIIAVMQLDMTNFKGSAEDIVLMTDYTNANLNGYLQKLISTYQPALRHSTDICGYGCSDHASWHNAGFAASMPFEARFAGSNKKIHTANDTLANSDPTAMHALKFARLGLSFVLELGNAGSSLPDGTSGSFPNLAATTGSWLYKTIVVPPGKTQLNVSMSGGSGDADLYLRLGVNPTTSSYQCRPYKTGNTESCSIANPQAGNWIVGVRAYSSFSGVTVNWQQN</sequence>